<sequence length="460" mass="50042">MTAAVAVNPKKPRKLTVPIDSVEAILEPLVATVMTSADAAVAVEAVKPDDLPDLALRGLSARAVWQAITEIVKQGAQPDPVAVADHLQRSGTPAKLEGRRLSEVLEEIQKTALTHSSVETMCRIVRRYAAQQRVMTLARGLAKLAADDLEAEDLAAQVEALVTETTLSITAHETAQGEETIGELLDRVIAMYASRRPGEIHGIRTGLYDLDALLQGLESGEMTILAARPSVGKTALAQTISVNAALAGSVVLFVSAEMPSHQIGLRMLTSVGGLDSARIKGGLHTPEEWARARERLARLYRTSFVLCDSLTTVPQIRRTAMQVKRKYGKLGLIVVDYLQLLRPSNRYKGNRTQEVAEISSDLKRLAKELQCHLLVLSQMNRNIEGRKGGDNARPQLSDLRDSGQIEQDADVVLFLHREEGGIPGITEVIVAKHRNGPVGTAKLGWSPSRCTYHSLDTRHE</sequence>
<dbReference type="InterPro" id="IPR007694">
    <property type="entry name" value="DNA_helicase_DnaB-like_C"/>
</dbReference>
<name>A0A953I4P9_SYMTR</name>
<dbReference type="GO" id="GO:0006269">
    <property type="term" value="P:DNA replication, synthesis of primer"/>
    <property type="evidence" value="ECO:0007669"/>
    <property type="project" value="UniProtKB-KW"/>
</dbReference>
<dbReference type="InterPro" id="IPR027417">
    <property type="entry name" value="P-loop_NTPase"/>
</dbReference>
<dbReference type="EMBL" id="PIUK01000112">
    <property type="protein sequence ID" value="MBY6276822.1"/>
    <property type="molecule type" value="Genomic_DNA"/>
</dbReference>
<gene>
    <name evidence="3" type="ORF">CWE10_11545</name>
</gene>
<keyword evidence="1" id="KW-0639">Primosome</keyword>
<dbReference type="Proteomes" id="UP000732377">
    <property type="component" value="Unassembled WGS sequence"/>
</dbReference>
<dbReference type="PANTHER" id="PTHR30153:SF2">
    <property type="entry name" value="REPLICATIVE DNA HELICASE"/>
    <property type="match status" value="1"/>
</dbReference>
<evidence type="ECO:0000256" key="1">
    <source>
        <dbReference type="ARBA" id="ARBA00022515"/>
    </source>
</evidence>
<feature type="domain" description="SF4 helicase" evidence="2">
    <location>
        <begin position="196"/>
        <end position="459"/>
    </location>
</feature>
<dbReference type="InterPro" id="IPR016136">
    <property type="entry name" value="DNA_helicase_N/primase_C"/>
</dbReference>
<evidence type="ECO:0000259" key="2">
    <source>
        <dbReference type="PROSITE" id="PS51199"/>
    </source>
</evidence>
<dbReference type="CDD" id="cd00984">
    <property type="entry name" value="DnaB_C"/>
    <property type="match status" value="1"/>
</dbReference>
<dbReference type="RefSeq" id="WP_273379909.1">
    <property type="nucleotide sequence ID" value="NZ_PIUK01000112.1"/>
</dbReference>
<dbReference type="AlphaFoldDB" id="A0A953I4P9"/>
<dbReference type="Gene3D" id="3.40.50.300">
    <property type="entry name" value="P-loop containing nucleotide triphosphate hydrolases"/>
    <property type="match status" value="1"/>
</dbReference>
<dbReference type="PROSITE" id="PS51199">
    <property type="entry name" value="SF4_HELICASE"/>
    <property type="match status" value="1"/>
</dbReference>
<evidence type="ECO:0000313" key="4">
    <source>
        <dbReference type="Proteomes" id="UP000732377"/>
    </source>
</evidence>
<organism evidence="3 4">
    <name type="scientific">Symbiobacterium thermophilum</name>
    <dbReference type="NCBI Taxonomy" id="2734"/>
    <lineage>
        <taxon>Bacteria</taxon>
        <taxon>Bacillati</taxon>
        <taxon>Bacillota</taxon>
        <taxon>Clostridia</taxon>
        <taxon>Eubacteriales</taxon>
        <taxon>Symbiobacteriaceae</taxon>
        <taxon>Symbiobacterium</taxon>
    </lineage>
</organism>
<dbReference type="InterPro" id="IPR003593">
    <property type="entry name" value="AAA+_ATPase"/>
</dbReference>
<dbReference type="GO" id="GO:0005829">
    <property type="term" value="C:cytosol"/>
    <property type="evidence" value="ECO:0007669"/>
    <property type="project" value="TreeGrafter"/>
</dbReference>
<evidence type="ECO:0000313" key="3">
    <source>
        <dbReference type="EMBL" id="MBY6276822.1"/>
    </source>
</evidence>
<accession>A0A953I4P9</accession>
<dbReference type="GO" id="GO:0005524">
    <property type="term" value="F:ATP binding"/>
    <property type="evidence" value="ECO:0007669"/>
    <property type="project" value="InterPro"/>
</dbReference>
<comment type="caution">
    <text evidence="3">The sequence shown here is derived from an EMBL/GenBank/DDBJ whole genome shotgun (WGS) entry which is preliminary data.</text>
</comment>
<dbReference type="SUPFAM" id="SSF52540">
    <property type="entry name" value="P-loop containing nucleoside triphosphate hydrolases"/>
    <property type="match status" value="1"/>
</dbReference>
<dbReference type="SMART" id="SM00382">
    <property type="entry name" value="AAA"/>
    <property type="match status" value="1"/>
</dbReference>
<dbReference type="GO" id="GO:0003678">
    <property type="term" value="F:DNA helicase activity"/>
    <property type="evidence" value="ECO:0007669"/>
    <property type="project" value="InterPro"/>
</dbReference>
<protein>
    <recommendedName>
        <fullName evidence="2">SF4 helicase domain-containing protein</fullName>
    </recommendedName>
</protein>
<dbReference type="Gene3D" id="1.10.860.10">
    <property type="entry name" value="DNAb Helicase, Chain A"/>
    <property type="match status" value="1"/>
</dbReference>
<dbReference type="PANTHER" id="PTHR30153">
    <property type="entry name" value="REPLICATIVE DNA HELICASE DNAB"/>
    <property type="match status" value="1"/>
</dbReference>
<dbReference type="GO" id="GO:1990077">
    <property type="term" value="C:primosome complex"/>
    <property type="evidence" value="ECO:0007669"/>
    <property type="project" value="UniProtKB-KW"/>
</dbReference>
<dbReference type="Pfam" id="PF03796">
    <property type="entry name" value="DnaB_C"/>
    <property type="match status" value="1"/>
</dbReference>
<proteinExistence type="predicted"/>
<reference evidence="3" key="1">
    <citation type="submission" date="2017-11" db="EMBL/GenBank/DDBJ databases">
        <title>Three new genomes from thermophilic consortium.</title>
        <authorList>
            <person name="Quaggio R."/>
            <person name="Amgarten D."/>
            <person name="Setubal J.C."/>
        </authorList>
    </citation>
    <scope>NUCLEOTIDE SEQUENCE</scope>
    <source>
        <strain evidence="3">ZCTH01-B2</strain>
    </source>
</reference>